<evidence type="ECO:0000313" key="4">
    <source>
        <dbReference type="EMBL" id="SCC72478.1"/>
    </source>
</evidence>
<dbReference type="Pfam" id="PF12796">
    <property type="entry name" value="Ank_2"/>
    <property type="match status" value="1"/>
</dbReference>
<dbReference type="SMART" id="SM00248">
    <property type="entry name" value="ANK"/>
    <property type="match status" value="2"/>
</dbReference>
<dbReference type="RefSeq" id="WP_092720461.1">
    <property type="nucleotide sequence ID" value="NZ_FMBK01000009.1"/>
</dbReference>
<dbReference type="EMBL" id="FMBK01000009">
    <property type="protein sequence ID" value="SCC72478.1"/>
    <property type="molecule type" value="Genomic_DNA"/>
</dbReference>
<dbReference type="InterPro" id="IPR002110">
    <property type="entry name" value="Ankyrin_rpt"/>
</dbReference>
<feature type="repeat" description="ANK" evidence="3">
    <location>
        <begin position="49"/>
        <end position="81"/>
    </location>
</feature>
<dbReference type="InterPro" id="IPR036770">
    <property type="entry name" value="Ankyrin_rpt-contain_sf"/>
</dbReference>
<dbReference type="Proteomes" id="UP000243661">
    <property type="component" value="Unassembled WGS sequence"/>
</dbReference>
<dbReference type="OrthoDB" id="5630385at2"/>
<reference evidence="4 5" key="1">
    <citation type="submission" date="2016-08" db="EMBL/GenBank/DDBJ databases">
        <authorList>
            <person name="Seilhamer J.J."/>
        </authorList>
    </citation>
    <scope>NUCLEOTIDE SEQUENCE [LARGE SCALE GENOMIC DNA]</scope>
    <source>
        <strain evidence="4 5">ANC 4874</strain>
    </source>
</reference>
<accession>A0A1C4GWA2</accession>
<proteinExistence type="predicted"/>
<gene>
    <name evidence="4" type="ORF">GA0116959_109160</name>
</gene>
<sequence length="107" mass="11956">MKLNSFSPMPEDNDELHLPELVYWSSLGDLEQLEELLLQGINPNQTDEEGYSALQAAAENNHIDVVKLLVSKGVDIAYRGTYNALELAEMAGNEEIVMYLKSLQGMK</sequence>
<evidence type="ECO:0000256" key="1">
    <source>
        <dbReference type="ARBA" id="ARBA00022737"/>
    </source>
</evidence>
<dbReference type="PROSITE" id="PS50297">
    <property type="entry name" value="ANK_REP_REGION"/>
    <property type="match status" value="1"/>
</dbReference>
<dbReference type="PANTHER" id="PTHR24198:SF165">
    <property type="entry name" value="ANKYRIN REPEAT-CONTAINING PROTEIN-RELATED"/>
    <property type="match status" value="1"/>
</dbReference>
<keyword evidence="1" id="KW-0677">Repeat</keyword>
<dbReference type="AlphaFoldDB" id="A0A1C4GWA2"/>
<name>A0A1C4GWA2_9GAMM</name>
<dbReference type="SUPFAM" id="SSF48403">
    <property type="entry name" value="Ankyrin repeat"/>
    <property type="match status" value="1"/>
</dbReference>
<evidence type="ECO:0000313" key="5">
    <source>
        <dbReference type="Proteomes" id="UP000243661"/>
    </source>
</evidence>
<dbReference type="PROSITE" id="PS50088">
    <property type="entry name" value="ANK_REPEAT"/>
    <property type="match status" value="1"/>
</dbReference>
<evidence type="ECO:0000256" key="3">
    <source>
        <dbReference type="PROSITE-ProRule" id="PRU00023"/>
    </source>
</evidence>
<keyword evidence="2 3" id="KW-0040">ANK repeat</keyword>
<organism evidence="4 5">
    <name type="scientific">Acinetobacter albensis</name>
    <dbReference type="NCBI Taxonomy" id="1673609"/>
    <lineage>
        <taxon>Bacteria</taxon>
        <taxon>Pseudomonadati</taxon>
        <taxon>Pseudomonadota</taxon>
        <taxon>Gammaproteobacteria</taxon>
        <taxon>Moraxellales</taxon>
        <taxon>Moraxellaceae</taxon>
        <taxon>Acinetobacter</taxon>
    </lineage>
</organism>
<protein>
    <submittedName>
        <fullName evidence="4">Ankyrin repeat-containing protein</fullName>
    </submittedName>
</protein>
<evidence type="ECO:0000256" key="2">
    <source>
        <dbReference type="ARBA" id="ARBA00023043"/>
    </source>
</evidence>
<dbReference type="Gene3D" id="1.25.40.20">
    <property type="entry name" value="Ankyrin repeat-containing domain"/>
    <property type="match status" value="1"/>
</dbReference>
<dbReference type="PANTHER" id="PTHR24198">
    <property type="entry name" value="ANKYRIN REPEAT AND PROTEIN KINASE DOMAIN-CONTAINING PROTEIN"/>
    <property type="match status" value="1"/>
</dbReference>